<evidence type="ECO:0000256" key="1">
    <source>
        <dbReference type="SAM" id="MobiDB-lite"/>
    </source>
</evidence>
<dbReference type="RefSeq" id="WP_272417410.1">
    <property type="nucleotide sequence ID" value="NZ_JAGTJJ010000002.1"/>
</dbReference>
<keyword evidence="3" id="KW-1185">Reference proteome</keyword>
<name>A0A9X4APT0_9BACT</name>
<dbReference type="Proteomes" id="UP001151081">
    <property type="component" value="Unassembled WGS sequence"/>
</dbReference>
<organism evidence="2 3">
    <name type="scientific">Polyangium jinanense</name>
    <dbReference type="NCBI Taxonomy" id="2829994"/>
    <lineage>
        <taxon>Bacteria</taxon>
        <taxon>Pseudomonadati</taxon>
        <taxon>Myxococcota</taxon>
        <taxon>Polyangia</taxon>
        <taxon>Polyangiales</taxon>
        <taxon>Polyangiaceae</taxon>
        <taxon>Polyangium</taxon>
    </lineage>
</organism>
<comment type="caution">
    <text evidence="2">The sequence shown here is derived from an EMBL/GenBank/DDBJ whole genome shotgun (WGS) entry which is preliminary data.</text>
</comment>
<sequence length="234" mass="24982">MDRAIRSKLLAGLVATFAAYSTIPGCVIRFGPISEEEQTTDDGRTDTPDQPDEPQPTPEEEADPFEGIDPQELALVQAKSSLTTAYLVAQAESSGIDPSTLDADALGQLMAQYLPAASASADAWLATLDPATLPLYTAPYSEACEFDFNCKSNIRCEYNAPAVNHRCTVTDCGKSRCSICPDWVADLLKSLVLTTWCAYVCQETGLAPRKVVAIGAGGISAFKGYFVGPICKEP</sequence>
<gene>
    <name evidence="2" type="ORF">KEG57_07715</name>
</gene>
<dbReference type="EMBL" id="JAGTJJ010000002">
    <property type="protein sequence ID" value="MDC3980374.1"/>
    <property type="molecule type" value="Genomic_DNA"/>
</dbReference>
<dbReference type="AlphaFoldDB" id="A0A9X4APT0"/>
<accession>A0A9X4APT0</accession>
<proteinExistence type="predicted"/>
<reference evidence="2 3" key="1">
    <citation type="submission" date="2021-04" db="EMBL/GenBank/DDBJ databases">
        <title>Genome analysis of Polyangium sp.</title>
        <authorList>
            <person name="Li Y."/>
            <person name="Wang J."/>
        </authorList>
    </citation>
    <scope>NUCLEOTIDE SEQUENCE [LARGE SCALE GENOMIC DNA]</scope>
    <source>
        <strain evidence="2 3">SDU14</strain>
    </source>
</reference>
<evidence type="ECO:0000313" key="3">
    <source>
        <dbReference type="Proteomes" id="UP001151081"/>
    </source>
</evidence>
<evidence type="ECO:0000313" key="2">
    <source>
        <dbReference type="EMBL" id="MDC3980374.1"/>
    </source>
</evidence>
<protein>
    <submittedName>
        <fullName evidence="2">Uncharacterized protein</fullName>
    </submittedName>
</protein>
<feature type="region of interest" description="Disordered" evidence="1">
    <location>
        <begin position="31"/>
        <end position="65"/>
    </location>
</feature>